<dbReference type="PANTHER" id="PTHR13902">
    <property type="entry name" value="SERINE/THREONINE-PROTEIN KINASE WNK WITH NO LYSINE -RELATED"/>
    <property type="match status" value="1"/>
</dbReference>
<dbReference type="FunFam" id="1.10.510.10:FF:001565">
    <property type="entry name" value="WNK protein kinase"/>
    <property type="match status" value="1"/>
</dbReference>
<dbReference type="InterPro" id="IPR050588">
    <property type="entry name" value="WNK_Ser-Thr_kinase"/>
</dbReference>
<keyword evidence="4" id="KW-1185">Reference proteome</keyword>
<keyword evidence="3" id="KW-0808">Transferase</keyword>
<dbReference type="SUPFAM" id="SSF56112">
    <property type="entry name" value="Protein kinase-like (PK-like)"/>
    <property type="match status" value="1"/>
</dbReference>
<dbReference type="OrthoDB" id="4062651at2759"/>
<dbReference type="GO" id="GO:0005524">
    <property type="term" value="F:ATP binding"/>
    <property type="evidence" value="ECO:0007669"/>
    <property type="project" value="InterPro"/>
</dbReference>
<feature type="domain" description="Protein kinase" evidence="2">
    <location>
        <begin position="25"/>
        <end position="284"/>
    </location>
</feature>
<dbReference type="InterPro" id="IPR008271">
    <property type="entry name" value="Ser/Thr_kinase_AS"/>
</dbReference>
<dbReference type="SMART" id="SM00220">
    <property type="entry name" value="S_TKc"/>
    <property type="match status" value="1"/>
</dbReference>
<dbReference type="HOGENOM" id="CLU_000288_142_2_1"/>
<dbReference type="InterPro" id="IPR000719">
    <property type="entry name" value="Prot_kinase_dom"/>
</dbReference>
<dbReference type="EMBL" id="KE561073">
    <property type="protein sequence ID" value="EPZ33136.1"/>
    <property type="molecule type" value="Genomic_DNA"/>
</dbReference>
<name>A0A075AS97_ROZAC</name>
<gene>
    <name evidence="3" type="ORF">O9G_005005</name>
</gene>
<feature type="region of interest" description="Disordered" evidence="1">
    <location>
        <begin position="323"/>
        <end position="342"/>
    </location>
</feature>
<feature type="compositionally biased region" description="Basic and acidic residues" evidence="1">
    <location>
        <begin position="323"/>
        <end position="335"/>
    </location>
</feature>
<dbReference type="Gene3D" id="3.30.200.20">
    <property type="entry name" value="Phosphorylase Kinase, domain 1"/>
    <property type="match status" value="1"/>
</dbReference>
<evidence type="ECO:0000259" key="2">
    <source>
        <dbReference type="PROSITE" id="PS50011"/>
    </source>
</evidence>
<evidence type="ECO:0000313" key="4">
    <source>
        <dbReference type="Proteomes" id="UP000030755"/>
    </source>
</evidence>
<keyword evidence="3" id="KW-0418">Kinase</keyword>
<dbReference type="Gene3D" id="3.10.20.90">
    <property type="entry name" value="Phosphatidylinositol 3-kinase Catalytic Subunit, Chain A, domain 1"/>
    <property type="match status" value="1"/>
</dbReference>
<dbReference type="GO" id="GO:0004672">
    <property type="term" value="F:protein kinase activity"/>
    <property type="evidence" value="ECO:0007669"/>
    <property type="project" value="InterPro"/>
</dbReference>
<dbReference type="PROSITE" id="PS00108">
    <property type="entry name" value="PROTEIN_KINASE_ST"/>
    <property type="match status" value="1"/>
</dbReference>
<dbReference type="InterPro" id="IPR011009">
    <property type="entry name" value="Kinase-like_dom_sf"/>
</dbReference>
<organism evidence="3 4">
    <name type="scientific">Rozella allomycis (strain CSF55)</name>
    <dbReference type="NCBI Taxonomy" id="988480"/>
    <lineage>
        <taxon>Eukaryota</taxon>
        <taxon>Fungi</taxon>
        <taxon>Fungi incertae sedis</taxon>
        <taxon>Cryptomycota</taxon>
        <taxon>Cryptomycota incertae sedis</taxon>
        <taxon>Rozella</taxon>
    </lineage>
</organism>
<dbReference type="Proteomes" id="UP000030755">
    <property type="component" value="Unassembled WGS sequence"/>
</dbReference>
<sequence>MQVPDNFGESIPETITATDPSGRFERTNILLGQGAFKRVYKAYDLENGVEVAWNQLTVENLNRRDAQQILSEIQILQSLRNENIINFYHSWIDVSEGKERIYFITELMTSGTLSSYVKRTKGAIKTRVIKQWCRQILNGLRYLHAKSPPIIHRDIKLENCFVNGNNGQVKIGDLGLATFKYRDHVSSVIGTPSFMAPELYDEKYNEKVDLYAFGMCVLEMVTREYPYSECTNPAQIFRKVTQGIKPAALGSIEDEEIRKFIEMCIDHNPETRPSSDELLEHPFLRIEESSPAVVGALVDMEEVGERERVRDRKIENGMTERIERGRDERVKERGRDRKSHKRSLSMPTMFMKNDQYVKMNGNSTMGMNNATMNSINNSINSINTNAMVERRNRFNDNYSGTLFSIGNSPIVEALKPMSEEHKAIGDIEILPTDKTRETFQVEIRMKYFKMDERDRANQHEIKFPFHLKNDTSANVVLEMVRENIISFEDRFLAQEKIEEAVQMIQSTFKEEPIVVHLFRANNRSRSLSFKKTKERVSRGRSLHRRSVSSLELTSLTKQPLKETMSHAY</sequence>
<protein>
    <submittedName>
        <fullName evidence="3">Protein kinase, catalytic domain-containing protein</fullName>
    </submittedName>
</protein>
<dbReference type="OMA" id="GVGIHPK"/>
<dbReference type="Pfam" id="PF00069">
    <property type="entry name" value="Pkinase"/>
    <property type="match status" value="1"/>
</dbReference>
<dbReference type="Gene3D" id="1.10.510.10">
    <property type="entry name" value="Transferase(Phosphotransferase) domain 1"/>
    <property type="match status" value="1"/>
</dbReference>
<accession>A0A075AS97</accession>
<dbReference type="CDD" id="cd13983">
    <property type="entry name" value="STKc_WNK"/>
    <property type="match status" value="1"/>
</dbReference>
<dbReference type="AlphaFoldDB" id="A0A075AS97"/>
<evidence type="ECO:0000313" key="3">
    <source>
        <dbReference type="EMBL" id="EPZ33136.1"/>
    </source>
</evidence>
<dbReference type="PROSITE" id="PS50011">
    <property type="entry name" value="PROTEIN_KINASE_DOM"/>
    <property type="match status" value="1"/>
</dbReference>
<reference evidence="3 4" key="1">
    <citation type="journal article" date="2013" name="Curr. Biol.">
        <title>Shared signatures of parasitism and phylogenomics unite Cryptomycota and microsporidia.</title>
        <authorList>
            <person name="James T.Y."/>
            <person name="Pelin A."/>
            <person name="Bonen L."/>
            <person name="Ahrendt S."/>
            <person name="Sain D."/>
            <person name="Corradi N."/>
            <person name="Stajich J.E."/>
        </authorList>
    </citation>
    <scope>NUCLEOTIDE SEQUENCE [LARGE SCALE GENOMIC DNA]</scope>
    <source>
        <strain evidence="3 4">CSF55</strain>
    </source>
</reference>
<dbReference type="STRING" id="988480.A0A075AS97"/>
<evidence type="ECO:0000256" key="1">
    <source>
        <dbReference type="SAM" id="MobiDB-lite"/>
    </source>
</evidence>
<proteinExistence type="predicted"/>